<accession>A0A423WK79</accession>
<reference evidence="1 2" key="1">
    <citation type="submission" date="2015-09" db="EMBL/GenBank/DDBJ databases">
        <title>Host preference determinants of Valsa canker pathogens revealed by comparative genomics.</title>
        <authorList>
            <person name="Yin Z."/>
            <person name="Huang L."/>
        </authorList>
    </citation>
    <scope>NUCLEOTIDE SEQUENCE [LARGE SCALE GENOMIC DNA]</scope>
    <source>
        <strain evidence="1 2">SXYLt</strain>
    </source>
</reference>
<keyword evidence="2" id="KW-1185">Reference proteome</keyword>
<sequence length="244" mass="28060">MVILGHSQNILERQPIYASLRIYNIFHGARAVTAYVEGLEIHVESVGYFGSDVGMHVPLTSRGHPVRRLDPADLMSNYLKPMRTVGLGIGSMTEDTSILRRDLRTWDRVRVMRVRLRSNQLQEFAVMCTCYMPSLEALLIHVPLSPPLNKMRQIQVQLARFTATIGRYCPQFRYVKFICSHQGWPRDIAYVLKYVQTGWDHQGDQASRQGRLEPLHHCCDVDEEPEAFWAGPRKMLYLADCDTV</sequence>
<dbReference type="InParanoid" id="A0A423WK79"/>
<dbReference type="Proteomes" id="UP000285146">
    <property type="component" value="Unassembled WGS sequence"/>
</dbReference>
<name>A0A423WK79_9PEZI</name>
<evidence type="ECO:0000313" key="2">
    <source>
        <dbReference type="Proteomes" id="UP000285146"/>
    </source>
</evidence>
<protein>
    <submittedName>
        <fullName evidence="1">Uncharacterized protein</fullName>
    </submittedName>
</protein>
<evidence type="ECO:0000313" key="1">
    <source>
        <dbReference type="EMBL" id="ROW03845.1"/>
    </source>
</evidence>
<dbReference type="AlphaFoldDB" id="A0A423WK79"/>
<comment type="caution">
    <text evidence="1">The sequence shown here is derived from an EMBL/GenBank/DDBJ whole genome shotgun (WGS) entry which is preliminary data.</text>
</comment>
<gene>
    <name evidence="1" type="ORF">VPNG_07281</name>
</gene>
<dbReference type="EMBL" id="LKEB01000048">
    <property type="protein sequence ID" value="ROW03845.1"/>
    <property type="molecule type" value="Genomic_DNA"/>
</dbReference>
<organism evidence="1 2">
    <name type="scientific">Cytospora leucostoma</name>
    <dbReference type="NCBI Taxonomy" id="1230097"/>
    <lineage>
        <taxon>Eukaryota</taxon>
        <taxon>Fungi</taxon>
        <taxon>Dikarya</taxon>
        <taxon>Ascomycota</taxon>
        <taxon>Pezizomycotina</taxon>
        <taxon>Sordariomycetes</taxon>
        <taxon>Sordariomycetidae</taxon>
        <taxon>Diaporthales</taxon>
        <taxon>Cytosporaceae</taxon>
        <taxon>Cytospora</taxon>
    </lineage>
</organism>
<proteinExistence type="predicted"/>